<feature type="chain" id="PRO_5002337575" evidence="1">
    <location>
        <begin position="26"/>
        <end position="244"/>
    </location>
</feature>
<sequence length="244" mass="26356">MRDRFVLLSLYLGLVCITFTNSALAQDRGQIQNMLVRTLTVSGRGVESIPTTLTEVRLGVEVQRKTITEAQQEAARRSDAVVSLLKARPQVEKLQTTGITLNPVYSYNNNTQKLTGYIATNTVSFRVPTEKIGMLLDETVKVGATRIDGINFVATDSAVSAAQQLALRKATQDAQQQANSVLSSLNLTPKEIVSIQVNDANVPPPQPLFQAERATSLAADAKVATPVVGGEQKVEASVTLQISY</sequence>
<reference evidence="2 3" key="1">
    <citation type="submission" date="2015-02" db="EMBL/GenBank/DDBJ databases">
        <title>Draft genome of a novel marine cyanobacterium (Chroococcales) isolated from South Atlantic Ocean.</title>
        <authorList>
            <person name="Rigonato J."/>
            <person name="Alvarenga D.O."/>
            <person name="Branco L.H."/>
            <person name="Varani A.M."/>
            <person name="Brandini F.P."/>
            <person name="Fiore M.F."/>
        </authorList>
    </citation>
    <scope>NUCLEOTIDE SEQUENCE [LARGE SCALE GENOMIC DNA]</scope>
    <source>
        <strain evidence="2 3">CENA595</strain>
    </source>
</reference>
<evidence type="ECO:0000313" key="2">
    <source>
        <dbReference type="EMBL" id="KJH72963.1"/>
    </source>
</evidence>
<dbReference type="PATRIC" id="fig|1618023.3.peg.855"/>
<dbReference type="AlphaFoldDB" id="A0A0D8ZW11"/>
<comment type="caution">
    <text evidence="2">The sequence shown here is derived from an EMBL/GenBank/DDBJ whole genome shotgun (WGS) entry which is preliminary data.</text>
</comment>
<name>A0A0D8ZW11_9CYAN</name>
<protein>
    <submittedName>
        <fullName evidence="2">Membrane protein</fullName>
    </submittedName>
</protein>
<feature type="signal peptide" evidence="1">
    <location>
        <begin position="1"/>
        <end position="25"/>
    </location>
</feature>
<dbReference type="EMBL" id="JYON01000003">
    <property type="protein sequence ID" value="KJH72963.1"/>
    <property type="molecule type" value="Genomic_DNA"/>
</dbReference>
<proteinExistence type="predicted"/>
<dbReference type="PANTHER" id="PTHR34387">
    <property type="entry name" value="SLR1258 PROTEIN"/>
    <property type="match status" value="1"/>
</dbReference>
<dbReference type="Gene3D" id="3.30.70.2970">
    <property type="entry name" value="Protein of unknown function (DUF541), domain 2"/>
    <property type="match status" value="1"/>
</dbReference>
<gene>
    <name evidence="2" type="ORF">UH38_04900</name>
</gene>
<organism evidence="2 3">
    <name type="scientific">Aliterella atlantica CENA595</name>
    <dbReference type="NCBI Taxonomy" id="1618023"/>
    <lineage>
        <taxon>Bacteria</taxon>
        <taxon>Bacillati</taxon>
        <taxon>Cyanobacteriota</taxon>
        <taxon>Cyanophyceae</taxon>
        <taxon>Chroococcidiopsidales</taxon>
        <taxon>Aliterellaceae</taxon>
        <taxon>Aliterella</taxon>
    </lineage>
</organism>
<dbReference type="Gene3D" id="3.30.110.170">
    <property type="entry name" value="Protein of unknown function (DUF541), domain 1"/>
    <property type="match status" value="1"/>
</dbReference>
<dbReference type="GO" id="GO:0006974">
    <property type="term" value="P:DNA damage response"/>
    <property type="evidence" value="ECO:0007669"/>
    <property type="project" value="TreeGrafter"/>
</dbReference>
<dbReference type="Pfam" id="PF04402">
    <property type="entry name" value="SIMPL"/>
    <property type="match status" value="1"/>
</dbReference>
<dbReference type="PANTHER" id="PTHR34387:SF1">
    <property type="entry name" value="PERIPLASMIC IMMUNOGENIC PROTEIN"/>
    <property type="match status" value="1"/>
</dbReference>
<dbReference type="InterPro" id="IPR007497">
    <property type="entry name" value="SIMPL/DUF541"/>
</dbReference>
<keyword evidence="3" id="KW-1185">Reference proteome</keyword>
<evidence type="ECO:0000256" key="1">
    <source>
        <dbReference type="SAM" id="SignalP"/>
    </source>
</evidence>
<accession>A0A0D8ZW11</accession>
<dbReference type="InterPro" id="IPR052022">
    <property type="entry name" value="26kDa_periplasmic_antigen"/>
</dbReference>
<dbReference type="STRING" id="1618023.UH38_04900"/>
<evidence type="ECO:0000313" key="3">
    <source>
        <dbReference type="Proteomes" id="UP000032452"/>
    </source>
</evidence>
<keyword evidence="1" id="KW-0732">Signal</keyword>
<dbReference type="Proteomes" id="UP000032452">
    <property type="component" value="Unassembled WGS sequence"/>
</dbReference>